<dbReference type="Pfam" id="PF00955">
    <property type="entry name" value="HCO3_cotransp"/>
    <property type="match status" value="1"/>
</dbReference>
<feature type="transmembrane region" description="Helical" evidence="9">
    <location>
        <begin position="533"/>
        <end position="551"/>
    </location>
</feature>
<dbReference type="Gene3D" id="1.10.287.570">
    <property type="entry name" value="Helical hairpin bin"/>
    <property type="match status" value="1"/>
</dbReference>
<feature type="transmembrane region" description="Helical" evidence="9">
    <location>
        <begin position="493"/>
        <end position="513"/>
    </location>
</feature>
<keyword evidence="4" id="KW-1003">Cell membrane</keyword>
<evidence type="ECO:0000256" key="9">
    <source>
        <dbReference type="RuleBase" id="RU362035"/>
    </source>
</evidence>
<feature type="transmembrane region" description="Helical" evidence="9">
    <location>
        <begin position="770"/>
        <end position="788"/>
    </location>
</feature>
<dbReference type="InterPro" id="IPR016152">
    <property type="entry name" value="PTrfase/Anion_transptr"/>
</dbReference>
<evidence type="ECO:0000256" key="6">
    <source>
        <dbReference type="ARBA" id="ARBA00022989"/>
    </source>
</evidence>
<dbReference type="STRING" id="10195.A0A3M7PVJ1"/>
<reference evidence="12 13" key="1">
    <citation type="journal article" date="2018" name="Sci. Rep.">
        <title>Genomic signatures of local adaptation to the degree of environmental predictability in rotifers.</title>
        <authorList>
            <person name="Franch-Gras L."/>
            <person name="Hahn C."/>
            <person name="Garcia-Roger E.M."/>
            <person name="Carmona M.J."/>
            <person name="Serra M."/>
            <person name="Gomez A."/>
        </authorList>
    </citation>
    <scope>NUCLEOTIDE SEQUENCE [LARGE SCALE GENOMIC DNA]</scope>
    <source>
        <strain evidence="12">HYR1</strain>
    </source>
</reference>
<dbReference type="AlphaFoldDB" id="A0A3M7PVJ1"/>
<dbReference type="SUPFAM" id="SSF55804">
    <property type="entry name" value="Phoshotransferase/anion transport protein"/>
    <property type="match status" value="1"/>
</dbReference>
<dbReference type="PRINTS" id="PR01231">
    <property type="entry name" value="HCO3TRNSPORT"/>
</dbReference>
<keyword evidence="7 9" id="KW-0406">Ion transport</keyword>
<dbReference type="GO" id="GO:0050801">
    <property type="term" value="P:monoatomic ion homeostasis"/>
    <property type="evidence" value="ECO:0007669"/>
    <property type="project" value="TreeGrafter"/>
</dbReference>
<dbReference type="InterPro" id="IPR011531">
    <property type="entry name" value="HCO3_transpt-like_TM_dom"/>
</dbReference>
<protein>
    <recommendedName>
        <fullName evidence="9">Anion exchange protein</fullName>
    </recommendedName>
</protein>
<accession>A0A3M7PVJ1</accession>
<dbReference type="InterPro" id="IPR013769">
    <property type="entry name" value="Band3_cytoplasmic_dom"/>
</dbReference>
<gene>
    <name evidence="12" type="ORF">BpHYR1_007342</name>
</gene>
<dbReference type="GO" id="GO:0008509">
    <property type="term" value="F:monoatomic anion transmembrane transporter activity"/>
    <property type="evidence" value="ECO:0007669"/>
    <property type="project" value="InterPro"/>
</dbReference>
<comment type="caution">
    <text evidence="12">The sequence shown here is derived from an EMBL/GenBank/DDBJ whole genome shotgun (WGS) entry which is preliminary data.</text>
</comment>
<evidence type="ECO:0000256" key="7">
    <source>
        <dbReference type="ARBA" id="ARBA00023065"/>
    </source>
</evidence>
<dbReference type="EMBL" id="REGN01008761">
    <property type="protein sequence ID" value="RNA02765.1"/>
    <property type="molecule type" value="Genomic_DNA"/>
</dbReference>
<dbReference type="PANTHER" id="PTHR11453:SF47">
    <property type="entry name" value="ANION EXCHANGE PROTEIN"/>
    <property type="match status" value="1"/>
</dbReference>
<dbReference type="GO" id="GO:0005886">
    <property type="term" value="C:plasma membrane"/>
    <property type="evidence" value="ECO:0007669"/>
    <property type="project" value="UniProtKB-SubCell"/>
</dbReference>
<feature type="domain" description="Band 3 cytoplasmic" evidence="11">
    <location>
        <begin position="28"/>
        <end position="369"/>
    </location>
</feature>
<evidence type="ECO:0000256" key="3">
    <source>
        <dbReference type="ARBA" id="ARBA00022448"/>
    </source>
</evidence>
<feature type="transmembrane region" description="Helical" evidence="9">
    <location>
        <begin position="675"/>
        <end position="691"/>
    </location>
</feature>
<evidence type="ECO:0000259" key="11">
    <source>
        <dbReference type="Pfam" id="PF07565"/>
    </source>
</evidence>
<proteinExistence type="inferred from homology"/>
<comment type="caution">
    <text evidence="9">Lacks conserved residue(s) required for the propagation of feature annotation.</text>
</comment>
<feature type="domain" description="Bicarbonate transporter-like transmembrane" evidence="10">
    <location>
        <begin position="430"/>
        <end position="959"/>
    </location>
</feature>
<dbReference type="Gene3D" id="3.40.930.10">
    <property type="entry name" value="Mannitol-specific EII, Chain A"/>
    <property type="match status" value="1"/>
</dbReference>
<evidence type="ECO:0000256" key="5">
    <source>
        <dbReference type="ARBA" id="ARBA00022692"/>
    </source>
</evidence>
<sequence length="978" mass="112325">MSNDKNLELPELKNLLPKIETSGPVHPDVYVELEQLEFDEIDLIYKWRISYRWIKYEQTIDPETEIWSKPFIGALEYQNIAYLKSNLQSGTVILNSQQNTFEDIIDEIAQDFINRGRLNRDYKEKLKSILLSQHRDHLSLGGAMAGKKAPISELFSSNLKHSRQSHASIVEHFGSSIFKRNATRQHGRNDDAGIESEGNVDDKKQFVKFYVPSHSSLTSFDNQTGHHHSHHHNKHLRSTLNLLKNPIHHSKSKHSDLDSSTDIESFAIMIGNVDFLDKPVMAFVRLTKDQFLDHLLEFEIKVRFLFIFLGPRSHQVSYLEIGRCMGTLMTNKDFVDCAYAAKNKPEIIRGIGSYTTRSLCFVVPAGEYDEDLLAPLIEWMKSKMKRKQKQEILKKKEAKKIDEKSELRKDSLISFRKSGEYFNPFERTRRPFGCLKNEIKHRYSKYFSDVADGLNLHCMIAFCFIFTVCFAPALCFGGILADKTDRTFGVNEMLLATSINGVIFGLFSGQPLMILGPTGPFLVFEEMLYNVRLMFTLIMLASELVFVIHYVTRFTEEIFAFIIALVFLGDAIKKIFYYFNQNPIYKSQQYCQLFDRFNKSLYDESNFLKNISSNYSTSCPEVHQVYSTQSSVPEPNIALISLMLLIGTCSMALLLKKLRRSKFFESNIRRTLSDVGILISIIFMMAVDYFIRQRTDINTQKLDIPDELVPTKPRDWLVMPLGTNNSLPLWVPFIAIIPASLIFIVLFFEVELTGIILFAKHRKLKKGTGFNLDLLLGAVMMAVNSLFGLPWMCSAPVRTLAHWASLSIYSTSIIPGEKPKLMDVKEQRVTSILVHIAIGLCLKGKFILKAIPVPVLFGIFLYFGIVSLSGTQLFDRIKFIFIPFKYCPNLPYANGIRPSKRNVYTFIQIIAVIVLMVLKSVVNISFLFPIVLVLLVPLRKFVMTKFFSHRELELLDEENESQEDDMVHDFYELTHLPI</sequence>
<evidence type="ECO:0000313" key="12">
    <source>
        <dbReference type="EMBL" id="RNA02765.1"/>
    </source>
</evidence>
<keyword evidence="5 9" id="KW-0812">Transmembrane</keyword>
<evidence type="ECO:0000259" key="10">
    <source>
        <dbReference type="Pfam" id="PF00955"/>
    </source>
</evidence>
<keyword evidence="13" id="KW-1185">Reference proteome</keyword>
<dbReference type="Proteomes" id="UP000276133">
    <property type="component" value="Unassembled WGS sequence"/>
</dbReference>
<dbReference type="PANTHER" id="PTHR11453">
    <property type="entry name" value="ANION EXCHANGE PROTEIN"/>
    <property type="match status" value="1"/>
</dbReference>
<keyword evidence="6 9" id="KW-1133">Transmembrane helix</keyword>
<feature type="transmembrane region" description="Helical" evidence="9">
    <location>
        <begin position="459"/>
        <end position="481"/>
    </location>
</feature>
<dbReference type="GO" id="GO:0015701">
    <property type="term" value="P:bicarbonate transport"/>
    <property type="evidence" value="ECO:0007669"/>
    <property type="project" value="TreeGrafter"/>
</dbReference>
<dbReference type="InterPro" id="IPR003020">
    <property type="entry name" value="HCO3_transpt_euk"/>
</dbReference>
<evidence type="ECO:0000256" key="1">
    <source>
        <dbReference type="ARBA" id="ARBA00004651"/>
    </source>
</evidence>
<feature type="transmembrane region" description="Helical" evidence="9">
    <location>
        <begin position="637"/>
        <end position="655"/>
    </location>
</feature>
<keyword evidence="8 9" id="KW-0472">Membrane</keyword>
<comment type="similarity">
    <text evidence="2 9">Belongs to the anion exchanger (TC 2.A.31) family.</text>
</comment>
<dbReference type="GO" id="GO:0005452">
    <property type="term" value="F:solute:inorganic anion antiporter activity"/>
    <property type="evidence" value="ECO:0007669"/>
    <property type="project" value="InterPro"/>
</dbReference>
<feature type="transmembrane region" description="Helical" evidence="9">
    <location>
        <begin position="729"/>
        <end position="758"/>
    </location>
</feature>
<evidence type="ECO:0000256" key="8">
    <source>
        <dbReference type="ARBA" id="ARBA00023136"/>
    </source>
</evidence>
<feature type="transmembrane region" description="Helical" evidence="9">
    <location>
        <begin position="854"/>
        <end position="874"/>
    </location>
</feature>
<dbReference type="Pfam" id="PF07565">
    <property type="entry name" value="Band_3_cyto"/>
    <property type="match status" value="1"/>
</dbReference>
<feature type="transmembrane region" description="Helical" evidence="9">
    <location>
        <begin position="558"/>
        <end position="579"/>
    </location>
</feature>
<dbReference type="OrthoDB" id="1735926at2759"/>
<dbReference type="NCBIfam" id="TIGR00834">
    <property type="entry name" value="ae"/>
    <property type="match status" value="1"/>
</dbReference>
<comment type="subcellular location">
    <subcellularLocation>
        <location evidence="1">Cell membrane</location>
        <topology evidence="1">Multi-pass membrane protein</topology>
    </subcellularLocation>
    <subcellularLocation>
        <location evidence="9">Membrane</location>
        <topology evidence="9">Multi-pass membrane protein</topology>
    </subcellularLocation>
</comment>
<name>A0A3M7PVJ1_BRAPC</name>
<evidence type="ECO:0000256" key="4">
    <source>
        <dbReference type="ARBA" id="ARBA00022475"/>
    </source>
</evidence>
<organism evidence="12 13">
    <name type="scientific">Brachionus plicatilis</name>
    <name type="common">Marine rotifer</name>
    <name type="synonym">Brachionus muelleri</name>
    <dbReference type="NCBI Taxonomy" id="10195"/>
    <lineage>
        <taxon>Eukaryota</taxon>
        <taxon>Metazoa</taxon>
        <taxon>Spiralia</taxon>
        <taxon>Gnathifera</taxon>
        <taxon>Rotifera</taxon>
        <taxon>Eurotatoria</taxon>
        <taxon>Monogononta</taxon>
        <taxon>Pseudotrocha</taxon>
        <taxon>Ploima</taxon>
        <taxon>Brachionidae</taxon>
        <taxon>Brachionus</taxon>
    </lineage>
</organism>
<evidence type="ECO:0000256" key="2">
    <source>
        <dbReference type="ARBA" id="ARBA00010993"/>
    </source>
</evidence>
<keyword evidence="3 9" id="KW-0813">Transport</keyword>
<evidence type="ECO:0000313" key="13">
    <source>
        <dbReference type="Proteomes" id="UP000276133"/>
    </source>
</evidence>